<gene>
    <name evidence="9" type="ORF">CTI12_AA264880</name>
</gene>
<feature type="region of interest" description="Disordered" evidence="6">
    <location>
        <begin position="944"/>
        <end position="968"/>
    </location>
</feature>
<feature type="compositionally biased region" description="Basic residues" evidence="6">
    <location>
        <begin position="359"/>
        <end position="372"/>
    </location>
</feature>
<feature type="transmembrane region" description="Helical" evidence="7">
    <location>
        <begin position="1364"/>
        <end position="1390"/>
    </location>
</feature>
<dbReference type="Proteomes" id="UP000245207">
    <property type="component" value="Unassembled WGS sequence"/>
</dbReference>
<proteinExistence type="predicted"/>
<sequence length="1408" mass="158957">MWDRSNLEHYSKLCYMVRRSIQFGKKEMSAHFQLKETEWVKSQSLFTPAKIQKKEPDTSAKMQKNELDTFVNMQKNKPDTSANMQKNEPDTLAKMLKNEPDTSAKWVEVMKKESTMNHGSGATPAQFPKKELETLGSRLHNSGWLTSKAREAIKKEPSTNHDSGSKPKDNKIGLNSVQTKENENALIRVKDEPEEYAEPPQYSLTNSSFSAVMTSFKFLELPKRVNWCFRSKVVLLRNGADLWPVLFEANLGIKALTQNWELFAKAKGIKRGDKCDFVLESSAQYKRNSCRVYNVHDQLLCIFSVIHLVFFSISITIDMPPDPPKPPDSILEEFCSITRMNPEGLSHKPIVSTADNRPLRPRGRPKGVKNRIKGVKIKVQSPGSASAGAGAILKRLRNSKVNGKGRSRSESSPVEENSGKRYNPSNNPVDEVVSKVLDRISYARSISEQMIFKEGTSDIVKVKNDKSVGKSFCSINGNDGSFINEPIVPVTTASNDNIDSIEYKEGGVDDSVDPCLVSNDTSKSNVAEVEHVGVENVMKTSKDVLCNDKGSSTFVFGNVQNNKGILKKPSMTLSSVQFGPSMFYKPNSVWSSFNSGVKAMKADGVLNIESFAEKMKKGVEDRELQMCFAPDCVTLNSDGSRRIAISVEDIKKGSEACALQLYGYFVGTSMDYRVVNANLSKMWRAYGIDEITKTNAGLFYFKFKNEEGMKVVLESGPWMINNVPLVLNVWEPGIWLEKVEPSTIPIWVCVYGIPMELCNGNGIGKIFSGVGKPMLMDKLTRERCLKKAGKLDFARVLVKVSANEDLPSFLEIEYPQFGDKPARVGKLEVKYQWKPPLCTHCKTFGHTTGSCKLRPRTEEEIATKSIKEVLKTDVKENVSRNDGKADEEGFIKVGKNNKPVVNQSNDKQRDLKNRNVQNYNRQYFMQHGPNKQFRQEKRGLDSSLKAHKGGAGVKHQADKKGPLTGVSKVSGLVQKPALSTKYNENFKPRVLVRGSGSDSKLKSVADENIPVSNSYQALADQDMVDKEEDLNGSMNDKDDKSVWPMLKEEVDIILKSGIYPSMQTRSEWSLSQLDYFFKNCASFGMEPIMDEDDVDSENEGMADVMKPEILKANGPDVVNDRTSKSTTWFDNWCFLGPLNRLISKRDIFDAGLSLDCRVADLVSNGEWIWPTCLSDKFPFLTHLPPPLLFHDRKDRVVWKSNGGIIGNFSVKAVWNDLTPEKPVVPCWIEIWFVKWYVPAFPMWCKPSLDDIWISLYLEIAWLTDFPIWCVPSTDDIWKIWFSLGSLLIEVVCSVLVIWMMCCYMVLIYIKGSFAAYVSDEDRFMWEVQVGNLCFCKVMHRRPCLWIELFEFGWIGYRDVVAASWMLFFLISHLLCNKSSFCITLLFLALFPKHVLGMSFELTYMGMSI</sequence>
<name>A0A2U1NHQ4_ARTAN</name>
<dbReference type="GO" id="GO:0003677">
    <property type="term" value="F:DNA binding"/>
    <property type="evidence" value="ECO:0007669"/>
    <property type="project" value="UniProtKB-KW"/>
</dbReference>
<dbReference type="InterPro" id="IPR025558">
    <property type="entry name" value="DUF4283"/>
</dbReference>
<dbReference type="EMBL" id="PKPP01002809">
    <property type="protein sequence ID" value="PWA72996.1"/>
    <property type="molecule type" value="Genomic_DNA"/>
</dbReference>
<dbReference type="Pfam" id="PF14111">
    <property type="entry name" value="DUF4283"/>
    <property type="match status" value="1"/>
</dbReference>
<evidence type="ECO:0000256" key="2">
    <source>
        <dbReference type="ARBA" id="ARBA00023015"/>
    </source>
</evidence>
<feature type="domain" description="DUF4283" evidence="8">
    <location>
        <begin position="655"/>
        <end position="734"/>
    </location>
</feature>
<dbReference type="GO" id="GO:0005634">
    <property type="term" value="C:nucleus"/>
    <property type="evidence" value="ECO:0007669"/>
    <property type="project" value="UniProtKB-SubCell"/>
</dbReference>
<evidence type="ECO:0000256" key="3">
    <source>
        <dbReference type="ARBA" id="ARBA00023125"/>
    </source>
</evidence>
<evidence type="ECO:0000256" key="7">
    <source>
        <dbReference type="SAM" id="Phobius"/>
    </source>
</evidence>
<keyword evidence="4" id="KW-0804">Transcription</keyword>
<keyword evidence="7" id="KW-0812">Transmembrane</keyword>
<comment type="caution">
    <text evidence="9">The sequence shown here is derived from an EMBL/GenBank/DDBJ whole genome shotgun (WGS) entry which is preliminary data.</text>
</comment>
<dbReference type="InterPro" id="IPR015300">
    <property type="entry name" value="DNA-bd_pseudobarrel_sf"/>
</dbReference>
<organism evidence="9 10">
    <name type="scientific">Artemisia annua</name>
    <name type="common">Sweet wormwood</name>
    <dbReference type="NCBI Taxonomy" id="35608"/>
    <lineage>
        <taxon>Eukaryota</taxon>
        <taxon>Viridiplantae</taxon>
        <taxon>Streptophyta</taxon>
        <taxon>Embryophyta</taxon>
        <taxon>Tracheophyta</taxon>
        <taxon>Spermatophyta</taxon>
        <taxon>Magnoliopsida</taxon>
        <taxon>eudicotyledons</taxon>
        <taxon>Gunneridae</taxon>
        <taxon>Pentapetalae</taxon>
        <taxon>asterids</taxon>
        <taxon>campanulids</taxon>
        <taxon>Asterales</taxon>
        <taxon>Asteraceae</taxon>
        <taxon>Asteroideae</taxon>
        <taxon>Anthemideae</taxon>
        <taxon>Artemisiinae</taxon>
        <taxon>Artemisia</taxon>
    </lineage>
</organism>
<keyword evidence="10" id="KW-1185">Reference proteome</keyword>
<protein>
    <recommendedName>
        <fullName evidence="8">DUF4283 domain-containing protein</fullName>
    </recommendedName>
</protein>
<reference evidence="9 10" key="1">
    <citation type="journal article" date="2018" name="Mol. Plant">
        <title>The genome of Artemisia annua provides insight into the evolution of Asteraceae family and artemisinin biosynthesis.</title>
        <authorList>
            <person name="Shen Q."/>
            <person name="Zhang L."/>
            <person name="Liao Z."/>
            <person name="Wang S."/>
            <person name="Yan T."/>
            <person name="Shi P."/>
            <person name="Liu M."/>
            <person name="Fu X."/>
            <person name="Pan Q."/>
            <person name="Wang Y."/>
            <person name="Lv Z."/>
            <person name="Lu X."/>
            <person name="Zhang F."/>
            <person name="Jiang W."/>
            <person name="Ma Y."/>
            <person name="Chen M."/>
            <person name="Hao X."/>
            <person name="Li L."/>
            <person name="Tang Y."/>
            <person name="Lv G."/>
            <person name="Zhou Y."/>
            <person name="Sun X."/>
            <person name="Brodelius P.E."/>
            <person name="Rose J.K.C."/>
            <person name="Tang K."/>
        </authorList>
    </citation>
    <scope>NUCLEOTIDE SEQUENCE [LARGE SCALE GENOMIC DNA]</scope>
    <source>
        <strain evidence="10">cv. Huhao1</strain>
        <tissue evidence="9">Leaf</tissue>
    </source>
</reference>
<evidence type="ECO:0000256" key="4">
    <source>
        <dbReference type="ARBA" id="ARBA00023163"/>
    </source>
</evidence>
<keyword evidence="3" id="KW-0238">DNA-binding</keyword>
<evidence type="ECO:0000259" key="8">
    <source>
        <dbReference type="Pfam" id="PF14111"/>
    </source>
</evidence>
<feature type="transmembrane region" description="Helical" evidence="7">
    <location>
        <begin position="1283"/>
        <end position="1309"/>
    </location>
</feature>
<keyword evidence="7" id="KW-1133">Transmembrane helix</keyword>
<comment type="subcellular location">
    <subcellularLocation>
        <location evidence="1">Nucleus</location>
    </subcellularLocation>
</comment>
<dbReference type="PANTHER" id="PTHR31286:SF99">
    <property type="entry name" value="DUF4283 DOMAIN-CONTAINING PROTEIN"/>
    <property type="match status" value="1"/>
</dbReference>
<evidence type="ECO:0000256" key="6">
    <source>
        <dbReference type="SAM" id="MobiDB-lite"/>
    </source>
</evidence>
<feature type="region of interest" description="Disordered" evidence="6">
    <location>
        <begin position="138"/>
        <end position="177"/>
    </location>
</feature>
<evidence type="ECO:0000313" key="10">
    <source>
        <dbReference type="Proteomes" id="UP000245207"/>
    </source>
</evidence>
<evidence type="ECO:0000256" key="1">
    <source>
        <dbReference type="ARBA" id="ARBA00004123"/>
    </source>
</evidence>
<dbReference type="SUPFAM" id="SSF101936">
    <property type="entry name" value="DNA-binding pseudobarrel domain"/>
    <property type="match status" value="1"/>
</dbReference>
<keyword evidence="5" id="KW-0539">Nucleus</keyword>
<dbReference type="PANTHER" id="PTHR31286">
    <property type="entry name" value="GLYCINE-RICH CELL WALL STRUCTURAL PROTEIN 1.8-LIKE"/>
    <property type="match status" value="1"/>
</dbReference>
<feature type="compositionally biased region" description="Basic and acidic residues" evidence="6">
    <location>
        <begin position="148"/>
        <end position="171"/>
    </location>
</feature>
<accession>A0A2U1NHQ4</accession>
<feature type="compositionally biased region" description="Basic residues" evidence="6">
    <location>
        <begin position="396"/>
        <end position="406"/>
    </location>
</feature>
<dbReference type="STRING" id="35608.A0A2U1NHQ4"/>
<keyword evidence="7" id="KW-0472">Membrane</keyword>
<feature type="region of interest" description="Disordered" evidence="6">
    <location>
        <begin position="345"/>
        <end position="372"/>
    </location>
</feature>
<feature type="region of interest" description="Disordered" evidence="6">
    <location>
        <begin position="396"/>
        <end position="429"/>
    </location>
</feature>
<keyword evidence="2" id="KW-0805">Transcription regulation</keyword>
<evidence type="ECO:0000313" key="9">
    <source>
        <dbReference type="EMBL" id="PWA72996.1"/>
    </source>
</evidence>
<dbReference type="InterPro" id="IPR040256">
    <property type="entry name" value="At4g02000-like"/>
</dbReference>
<dbReference type="OrthoDB" id="635132at2759"/>
<evidence type="ECO:0000256" key="5">
    <source>
        <dbReference type="ARBA" id="ARBA00023242"/>
    </source>
</evidence>